<accession>A0ABW6A567</accession>
<proteinExistence type="predicted"/>
<gene>
    <name evidence="1" type="ORF">ACFS6H_11095</name>
</gene>
<name>A0ABW6A567_9BACT</name>
<reference evidence="2" key="1">
    <citation type="journal article" date="2019" name="Int. J. Syst. Evol. Microbiol.">
        <title>The Global Catalogue of Microorganisms (GCM) 10K type strain sequencing project: providing services to taxonomists for standard genome sequencing and annotation.</title>
        <authorList>
            <consortium name="The Broad Institute Genomics Platform"/>
            <consortium name="The Broad Institute Genome Sequencing Center for Infectious Disease"/>
            <person name="Wu L."/>
            <person name="Ma J."/>
        </authorList>
    </citation>
    <scope>NUCLEOTIDE SEQUENCE [LARGE SCALE GENOMIC DNA]</scope>
    <source>
        <strain evidence="2">KCTC 23299</strain>
    </source>
</reference>
<organism evidence="1 2">
    <name type="scientific">Terrimonas rubra</name>
    <dbReference type="NCBI Taxonomy" id="1035890"/>
    <lineage>
        <taxon>Bacteria</taxon>
        <taxon>Pseudomonadati</taxon>
        <taxon>Bacteroidota</taxon>
        <taxon>Chitinophagia</taxon>
        <taxon>Chitinophagales</taxon>
        <taxon>Chitinophagaceae</taxon>
        <taxon>Terrimonas</taxon>
    </lineage>
</organism>
<protein>
    <submittedName>
        <fullName evidence="1">Uncharacterized protein</fullName>
    </submittedName>
</protein>
<comment type="caution">
    <text evidence="1">The sequence shown here is derived from an EMBL/GenBank/DDBJ whole genome shotgun (WGS) entry which is preliminary data.</text>
</comment>
<evidence type="ECO:0000313" key="2">
    <source>
        <dbReference type="Proteomes" id="UP001597511"/>
    </source>
</evidence>
<dbReference type="Proteomes" id="UP001597511">
    <property type="component" value="Unassembled WGS sequence"/>
</dbReference>
<sequence length="149" mass="16340">MKKNLFLLIALFNLIIGTSFIKKDNPAAKVNFCGGGFYVNNTTGYSIDEVTMVRTVPYSGLPDRSIFDIDPYSVVNSPGSVAGDYSLEIKLVAAPAGGLYFRVWNKVTNTLLDCFKVTASPFRMVGLNEYYVDCLGGLLEIEVSESPCR</sequence>
<evidence type="ECO:0000313" key="1">
    <source>
        <dbReference type="EMBL" id="MFD2920259.1"/>
    </source>
</evidence>
<keyword evidence="2" id="KW-1185">Reference proteome</keyword>
<dbReference type="EMBL" id="JBHUOZ010000003">
    <property type="protein sequence ID" value="MFD2920259.1"/>
    <property type="molecule type" value="Genomic_DNA"/>
</dbReference>
<dbReference type="RefSeq" id="WP_386098310.1">
    <property type="nucleotide sequence ID" value="NZ_JBHUOZ010000003.1"/>
</dbReference>